<dbReference type="Proteomes" id="UP000386847">
    <property type="component" value="Chromosome"/>
</dbReference>
<gene>
    <name evidence="1" type="ORF">Rai3103_00590</name>
</gene>
<name>A0A5Q2F6Y2_9ACTN</name>
<evidence type="ECO:0000313" key="1">
    <source>
        <dbReference type="EMBL" id="QGF22428.1"/>
    </source>
</evidence>
<reference evidence="1 2" key="1">
    <citation type="submission" date="2019-10" db="EMBL/GenBank/DDBJ databases">
        <title>Genomic analysis of Raineyella sp. CBA3103.</title>
        <authorList>
            <person name="Roh S.W."/>
        </authorList>
    </citation>
    <scope>NUCLEOTIDE SEQUENCE [LARGE SCALE GENOMIC DNA]</scope>
    <source>
        <strain evidence="1 2">CBA3103</strain>
    </source>
</reference>
<keyword evidence="2" id="KW-1185">Reference proteome</keyword>
<evidence type="ECO:0000313" key="2">
    <source>
        <dbReference type="Proteomes" id="UP000386847"/>
    </source>
</evidence>
<dbReference type="KEGG" id="rain:Rai3103_00590"/>
<dbReference type="EMBL" id="CP045725">
    <property type="protein sequence ID" value="QGF22428.1"/>
    <property type="molecule type" value="Genomic_DNA"/>
</dbReference>
<accession>A0A5Q2F6Y2</accession>
<protein>
    <submittedName>
        <fullName evidence="1">Uncharacterized protein</fullName>
    </submittedName>
</protein>
<dbReference type="AlphaFoldDB" id="A0A5Q2F6Y2"/>
<proteinExistence type="predicted"/>
<sequence length="31" mass="3417">MAFSDKTELDAVRPSFFFLKKLGLTAPDALS</sequence>
<organism evidence="1 2">
    <name type="scientific">Raineyella fluvialis</name>
    <dbReference type="NCBI Taxonomy" id="2662261"/>
    <lineage>
        <taxon>Bacteria</taxon>
        <taxon>Bacillati</taxon>
        <taxon>Actinomycetota</taxon>
        <taxon>Actinomycetes</taxon>
        <taxon>Propionibacteriales</taxon>
        <taxon>Propionibacteriaceae</taxon>
        <taxon>Raineyella</taxon>
    </lineage>
</organism>